<dbReference type="AlphaFoldDB" id="A0A316YYL6"/>
<gene>
    <name evidence="1" type="ORF">FA10DRAFT_291540</name>
</gene>
<accession>A0A316YYL6</accession>
<evidence type="ECO:0000313" key="1">
    <source>
        <dbReference type="EMBL" id="PWN94281.1"/>
    </source>
</evidence>
<dbReference type="RefSeq" id="XP_025381479.1">
    <property type="nucleotide sequence ID" value="XM_025524359.1"/>
</dbReference>
<dbReference type="GeneID" id="37046275"/>
<keyword evidence="2" id="KW-1185">Reference proteome</keyword>
<organism evidence="1 2">
    <name type="scientific">Acaromyces ingoldii</name>
    <dbReference type="NCBI Taxonomy" id="215250"/>
    <lineage>
        <taxon>Eukaryota</taxon>
        <taxon>Fungi</taxon>
        <taxon>Dikarya</taxon>
        <taxon>Basidiomycota</taxon>
        <taxon>Ustilaginomycotina</taxon>
        <taxon>Exobasidiomycetes</taxon>
        <taxon>Exobasidiales</taxon>
        <taxon>Cryptobasidiaceae</taxon>
        <taxon>Acaromyces</taxon>
    </lineage>
</organism>
<dbReference type="Proteomes" id="UP000245768">
    <property type="component" value="Unassembled WGS sequence"/>
</dbReference>
<protein>
    <submittedName>
        <fullName evidence="1">Uncharacterized protein</fullName>
    </submittedName>
</protein>
<name>A0A316YYL6_9BASI</name>
<sequence length="172" mass="20115">MDDEVKIRWQTFNDVLRRPITKAVKKAVDDNISMSNAVKSHGSNTLNKAPPSWVVSAVDNPYGPIEKRAYFKRPEEVAFVSTWANKERHKVASSRSKYELDFMIFDSSTRRWIMKPDITSGKVEVKKAPKDWWKDKGNKKTPVIRYKERMLKKAIRNRERLKGNQPKKTHLD</sequence>
<dbReference type="InParanoid" id="A0A316YYL6"/>
<dbReference type="EMBL" id="KZ819634">
    <property type="protein sequence ID" value="PWN94281.1"/>
    <property type="molecule type" value="Genomic_DNA"/>
</dbReference>
<proteinExistence type="predicted"/>
<evidence type="ECO:0000313" key="2">
    <source>
        <dbReference type="Proteomes" id="UP000245768"/>
    </source>
</evidence>
<reference evidence="1 2" key="1">
    <citation type="journal article" date="2018" name="Mol. Biol. Evol.">
        <title>Broad Genomic Sampling Reveals a Smut Pathogenic Ancestry of the Fungal Clade Ustilaginomycotina.</title>
        <authorList>
            <person name="Kijpornyongpan T."/>
            <person name="Mondo S.J."/>
            <person name="Barry K."/>
            <person name="Sandor L."/>
            <person name="Lee J."/>
            <person name="Lipzen A."/>
            <person name="Pangilinan J."/>
            <person name="LaButti K."/>
            <person name="Hainaut M."/>
            <person name="Henrissat B."/>
            <person name="Grigoriev I.V."/>
            <person name="Spatafora J.W."/>
            <person name="Aime M.C."/>
        </authorList>
    </citation>
    <scope>NUCLEOTIDE SEQUENCE [LARGE SCALE GENOMIC DNA]</scope>
    <source>
        <strain evidence="1 2">MCA 4198</strain>
    </source>
</reference>